<reference evidence="2" key="2">
    <citation type="submission" date="2020-09" db="EMBL/GenBank/DDBJ databases">
        <authorList>
            <person name="Sun Q."/>
            <person name="Zhou Y."/>
        </authorList>
    </citation>
    <scope>NUCLEOTIDE SEQUENCE</scope>
    <source>
        <strain evidence="2">CGMCC 1.16012</strain>
    </source>
</reference>
<evidence type="ECO:0000256" key="1">
    <source>
        <dbReference type="SAM" id="SignalP"/>
    </source>
</evidence>
<dbReference type="RefSeq" id="WP_095594702.1">
    <property type="nucleotide sequence ID" value="NZ_BMKN01000002.1"/>
</dbReference>
<name>A0A917EL40_9RHOB</name>
<keyword evidence="3" id="KW-1185">Reference proteome</keyword>
<feature type="chain" id="PRO_5037111073" evidence="1">
    <location>
        <begin position="23"/>
        <end position="484"/>
    </location>
</feature>
<evidence type="ECO:0000313" key="3">
    <source>
        <dbReference type="Proteomes" id="UP000606730"/>
    </source>
</evidence>
<protein>
    <submittedName>
        <fullName evidence="2">Uncharacterized protein</fullName>
    </submittedName>
</protein>
<feature type="signal peptide" evidence="1">
    <location>
        <begin position="1"/>
        <end position="22"/>
    </location>
</feature>
<dbReference type="EMBL" id="BMKN01000002">
    <property type="protein sequence ID" value="GGE59050.1"/>
    <property type="molecule type" value="Genomic_DNA"/>
</dbReference>
<evidence type="ECO:0000313" key="2">
    <source>
        <dbReference type="EMBL" id="GGE59050.1"/>
    </source>
</evidence>
<keyword evidence="1" id="KW-0732">Signal</keyword>
<gene>
    <name evidence="2" type="ORF">GCM10011517_28440</name>
</gene>
<dbReference type="Proteomes" id="UP000606730">
    <property type="component" value="Unassembled WGS sequence"/>
</dbReference>
<sequence>MKSLRPLVLCSFALGIANIAEAGSNVTGTVSEFSSWFGVSEQCIRTSPMPGATYTDEDIAQEEALCAMDLYSMDIGICPKIWSTSPSVVLYDLVGSKLEGERRKFQEDICAGGKAARYVATRELARLKFTMNQPGTSAAYAPAPILYYHLSRYLNMNVEVAPAVWRSMDQQVLLGEVALGGAHFTAGSLRTQKVNAAWQAIVDAIRDPESYSKEGGYGTAADILLEDGLRAYGTLLHAQGSGFDEEVNGIEDDGLGDVEEMRHFMLTPGYITLMIDAPLDEAAKIGIERAVPPAFETMPDGLSTAQVAYWARELAETTLLDFILSQKDRPGNIDRSDYYAWVSEGAVQWAKEDNHEPGDGAVPEDAMPVSRLALNDNDAAVKVEYQNDAFMTGMLARVRHFDADTYRSLHALAADLTNDGPTWNWLRESSGVSWAEADRIRENVGFAAETLAQSCELGVLRFDLDPDALLLNKEISSQEVACRP</sequence>
<accession>A0A917EL40</accession>
<comment type="caution">
    <text evidence="2">The sequence shown here is derived from an EMBL/GenBank/DDBJ whole genome shotgun (WGS) entry which is preliminary data.</text>
</comment>
<dbReference type="OrthoDB" id="7793372at2"/>
<organism evidence="2 3">
    <name type="scientific">Actibacterium pelagium</name>
    <dbReference type="NCBI Taxonomy" id="2029103"/>
    <lineage>
        <taxon>Bacteria</taxon>
        <taxon>Pseudomonadati</taxon>
        <taxon>Pseudomonadota</taxon>
        <taxon>Alphaproteobacteria</taxon>
        <taxon>Rhodobacterales</taxon>
        <taxon>Roseobacteraceae</taxon>
        <taxon>Actibacterium</taxon>
    </lineage>
</organism>
<reference evidence="2" key="1">
    <citation type="journal article" date="2014" name="Int. J. Syst. Evol. Microbiol.">
        <title>Complete genome sequence of Corynebacterium casei LMG S-19264T (=DSM 44701T), isolated from a smear-ripened cheese.</title>
        <authorList>
            <consortium name="US DOE Joint Genome Institute (JGI-PGF)"/>
            <person name="Walter F."/>
            <person name="Albersmeier A."/>
            <person name="Kalinowski J."/>
            <person name="Ruckert C."/>
        </authorList>
    </citation>
    <scope>NUCLEOTIDE SEQUENCE</scope>
    <source>
        <strain evidence="2">CGMCC 1.16012</strain>
    </source>
</reference>
<dbReference type="AlphaFoldDB" id="A0A917EL40"/>
<proteinExistence type="predicted"/>